<dbReference type="GeneID" id="85463065"/>
<protein>
    <submittedName>
        <fullName evidence="1">Uncharacterized protein</fullName>
    </submittedName>
</protein>
<comment type="caution">
    <text evidence="1">The sequence shown here is derived from an EMBL/GenBank/DDBJ whole genome shotgun (WGS) entry which is preliminary data.</text>
</comment>
<dbReference type="EMBL" id="JAHMHR010000128">
    <property type="protein sequence ID" value="KAK1656712.1"/>
    <property type="molecule type" value="Genomic_DNA"/>
</dbReference>
<reference evidence="1" key="1">
    <citation type="submission" date="2021-06" db="EMBL/GenBank/DDBJ databases">
        <title>Comparative genomics, transcriptomics and evolutionary studies reveal genomic signatures of adaptation to plant cell wall in hemibiotrophic fungi.</title>
        <authorList>
            <consortium name="DOE Joint Genome Institute"/>
            <person name="Baroncelli R."/>
            <person name="Diaz J.F."/>
            <person name="Benocci T."/>
            <person name="Peng M."/>
            <person name="Battaglia E."/>
            <person name="Haridas S."/>
            <person name="Andreopoulos W."/>
            <person name="Labutti K."/>
            <person name="Pangilinan J."/>
            <person name="Floch G.L."/>
            <person name="Makela M.R."/>
            <person name="Henrissat B."/>
            <person name="Grigoriev I.V."/>
            <person name="Crouch J.A."/>
            <person name="De Vries R.P."/>
            <person name="Sukno S.A."/>
            <person name="Thon M.R."/>
        </authorList>
    </citation>
    <scope>NUCLEOTIDE SEQUENCE</scope>
    <source>
        <strain evidence="1">CBS 193.32</strain>
    </source>
</reference>
<keyword evidence="2" id="KW-1185">Reference proteome</keyword>
<organism evidence="1 2">
    <name type="scientific">Colletotrichum godetiae</name>
    <dbReference type="NCBI Taxonomy" id="1209918"/>
    <lineage>
        <taxon>Eukaryota</taxon>
        <taxon>Fungi</taxon>
        <taxon>Dikarya</taxon>
        <taxon>Ascomycota</taxon>
        <taxon>Pezizomycotina</taxon>
        <taxon>Sordariomycetes</taxon>
        <taxon>Hypocreomycetidae</taxon>
        <taxon>Glomerellales</taxon>
        <taxon>Glomerellaceae</taxon>
        <taxon>Colletotrichum</taxon>
        <taxon>Colletotrichum acutatum species complex</taxon>
    </lineage>
</organism>
<dbReference type="AlphaFoldDB" id="A0AAJ0A577"/>
<accession>A0AAJ0A577</accession>
<dbReference type="RefSeq" id="XP_060421476.1">
    <property type="nucleotide sequence ID" value="XM_060578539.1"/>
</dbReference>
<proteinExistence type="predicted"/>
<sequence>MALLPKAPREHWDATHAHRPSLTSVRMKLISTFLLSFHASSPTITLSLDNVGINNTNVRRASDPPSILVTRRTRSSILAAKLRLLKSTCSVYTLFTLKRSNDGEAGLQTDDATDAKQREGGTSAVFSSSPVLGAVQRFKCQIGDAITMWT</sequence>
<gene>
    <name evidence="1" type="ORF">BDP55DRAFT_721961</name>
</gene>
<name>A0AAJ0A577_9PEZI</name>
<evidence type="ECO:0000313" key="2">
    <source>
        <dbReference type="Proteomes" id="UP001224890"/>
    </source>
</evidence>
<dbReference type="Proteomes" id="UP001224890">
    <property type="component" value="Unassembled WGS sequence"/>
</dbReference>
<evidence type="ECO:0000313" key="1">
    <source>
        <dbReference type="EMBL" id="KAK1656712.1"/>
    </source>
</evidence>